<dbReference type="EMBL" id="LN483074">
    <property type="protein sequence ID" value="CEA02341.1"/>
    <property type="molecule type" value="Genomic_DNA"/>
</dbReference>
<feature type="signal peptide" evidence="1">
    <location>
        <begin position="1"/>
        <end position="25"/>
    </location>
</feature>
<dbReference type="HOGENOM" id="CLU_933178_0_0_9"/>
<dbReference type="AlphaFoldDB" id="A0A078MCA3"/>
<reference evidence="2" key="1">
    <citation type="submission" date="2014-07" db="EMBL/GenBank/DDBJ databases">
        <authorList>
            <person name="Urmite Genomes Urmite Genomes"/>
        </authorList>
    </citation>
    <scope>NUCLEOTIDE SEQUENCE</scope>
    <source>
        <strain evidence="2">13S34_air</strain>
    </source>
</reference>
<protein>
    <recommendedName>
        <fullName evidence="3">DUF4352 domain-containing protein</fullName>
    </recommendedName>
</protein>
<evidence type="ECO:0000313" key="2">
    <source>
        <dbReference type="EMBL" id="CEA02341.1"/>
    </source>
</evidence>
<feature type="chain" id="PRO_5039713098" description="DUF4352 domain-containing protein" evidence="1">
    <location>
        <begin position="26"/>
        <end position="298"/>
    </location>
</feature>
<evidence type="ECO:0000256" key="1">
    <source>
        <dbReference type="SAM" id="SignalP"/>
    </source>
</evidence>
<organism evidence="2">
    <name type="scientific">Metalysinibacillus saudimassiliensis</name>
    <dbReference type="NCBI Taxonomy" id="1461583"/>
    <lineage>
        <taxon>Bacteria</taxon>
        <taxon>Bacillati</taxon>
        <taxon>Bacillota</taxon>
        <taxon>Bacilli</taxon>
        <taxon>Bacillales</taxon>
        <taxon>Caryophanaceae</taxon>
        <taxon>Metalysinibacillus</taxon>
    </lineage>
</organism>
<evidence type="ECO:0008006" key="3">
    <source>
        <dbReference type="Google" id="ProtNLM"/>
    </source>
</evidence>
<dbReference type="PROSITE" id="PS51257">
    <property type="entry name" value="PROKAR_LIPOPROTEIN"/>
    <property type="match status" value="1"/>
</dbReference>
<keyword evidence="1" id="KW-0732">Signal</keyword>
<gene>
    <name evidence="2" type="ORF">BN1050_01222</name>
</gene>
<dbReference type="PATRIC" id="fig|1461583.4.peg.1179"/>
<sequence>MLQSLQRTLLLMLGMILLLTGCAPQKEHATTETTSYPTEVAFNDLYITLNESLPYTAPNGESYQGIAVTVQNTSNDSVSLKSAFSNVVIVDVNGQDIGRELDWLTADEHGTDLAKIKKLRPQQIIAGHVYFRSSTTAPHSVILTKKKQRVQLQVPPSPSIALIEHHAKPMLDDSVEAKVQVIRTWFNKIEANAQANQMNVTHNDSSTSYESEVYRKVTYHYEEMTFHFYYMNNELFFVYSYPNVNSVDAENRYYFQNGEMIRWIRSNGETINQQAGLANPSYLQEEANILYLEQFATQ</sequence>
<accession>A0A078MCA3</accession>
<proteinExistence type="predicted"/>
<name>A0A078MCA3_9BACL</name>